<gene>
    <name evidence="9" type="ORF">T23_09890</name>
</gene>
<dbReference type="Proteomes" id="UP001432099">
    <property type="component" value="Chromosome"/>
</dbReference>
<keyword evidence="6 7" id="KW-0472">Membrane</keyword>
<feature type="transmembrane region" description="Helical" evidence="7">
    <location>
        <begin position="53"/>
        <end position="78"/>
    </location>
</feature>
<dbReference type="EMBL" id="AP028127">
    <property type="protein sequence ID" value="BEH90887.1"/>
    <property type="molecule type" value="Genomic_DNA"/>
</dbReference>
<evidence type="ECO:0000256" key="5">
    <source>
        <dbReference type="ARBA" id="ARBA00022989"/>
    </source>
</evidence>
<feature type="transmembrane region" description="Helical" evidence="7">
    <location>
        <begin position="113"/>
        <end position="132"/>
    </location>
</feature>
<keyword evidence="5 7" id="KW-1133">Transmembrane helix</keyword>
<keyword evidence="4 7" id="KW-0812">Transmembrane</keyword>
<evidence type="ECO:0000256" key="3">
    <source>
        <dbReference type="ARBA" id="ARBA00022475"/>
    </source>
</evidence>
<keyword evidence="10" id="KW-1185">Reference proteome</keyword>
<evidence type="ECO:0000256" key="2">
    <source>
        <dbReference type="ARBA" id="ARBA00010792"/>
    </source>
</evidence>
<evidence type="ECO:0000259" key="8">
    <source>
        <dbReference type="Pfam" id="PF09335"/>
    </source>
</evidence>
<reference evidence="9" key="1">
    <citation type="journal article" date="2024" name="Int. J. Syst. Evol. Microbiol.">
        <title>Turicibacter faecis sp. nov., isolated from faeces of heart failure mouse model.</title>
        <authorList>
            <person name="Imamura Y."/>
            <person name="Motooka D."/>
            <person name="Nakajima Y."/>
            <person name="Ito S."/>
            <person name="Kitakaze M."/>
            <person name="Iida T."/>
            <person name="Nakamura S."/>
        </authorList>
    </citation>
    <scope>NUCLEOTIDE SEQUENCE</scope>
    <source>
        <strain evidence="9">TC023</strain>
    </source>
</reference>
<feature type="domain" description="VTT" evidence="8">
    <location>
        <begin position="34"/>
        <end position="159"/>
    </location>
</feature>
<dbReference type="Pfam" id="PF09335">
    <property type="entry name" value="VTT_dom"/>
    <property type="match status" value="1"/>
</dbReference>
<organism evidence="9 10">
    <name type="scientific">Turicibacter faecis</name>
    <dbReference type="NCBI Taxonomy" id="2963365"/>
    <lineage>
        <taxon>Bacteria</taxon>
        <taxon>Bacillati</taxon>
        <taxon>Bacillota</taxon>
        <taxon>Erysipelotrichia</taxon>
        <taxon>Erysipelotrichales</taxon>
        <taxon>Turicibacteraceae</taxon>
        <taxon>Turicibacter</taxon>
    </lineage>
</organism>
<comment type="similarity">
    <text evidence="2">Belongs to the DedA family.</text>
</comment>
<evidence type="ECO:0000256" key="4">
    <source>
        <dbReference type="ARBA" id="ARBA00022692"/>
    </source>
</evidence>
<evidence type="ECO:0000313" key="9">
    <source>
        <dbReference type="EMBL" id="BEH90887.1"/>
    </source>
</evidence>
<evidence type="ECO:0000256" key="6">
    <source>
        <dbReference type="ARBA" id="ARBA00023136"/>
    </source>
</evidence>
<comment type="subcellular location">
    <subcellularLocation>
        <location evidence="1">Cell membrane</location>
        <topology evidence="1">Multi-pass membrane protein</topology>
    </subcellularLocation>
</comment>
<evidence type="ECO:0000256" key="1">
    <source>
        <dbReference type="ARBA" id="ARBA00004651"/>
    </source>
</evidence>
<dbReference type="PANTHER" id="PTHR42709">
    <property type="entry name" value="ALKALINE PHOSPHATASE LIKE PROTEIN"/>
    <property type="match status" value="1"/>
</dbReference>
<feature type="transmembrane region" description="Helical" evidence="7">
    <location>
        <begin position="139"/>
        <end position="159"/>
    </location>
</feature>
<sequence>MDNVQVILDYLSEYGLFFLFVIVFLEYLNLPGLPAGIIMPAVGILVAANDMSFLMALVVSVLAGLLGSYVLYLIGYFLGHPILEWFYERFEQMRPAIERAIRYTDQYGDKGVFIARLIPVARTLVSLTVGTVRMNVLKFTIYSTFGIIIWNFVFIYAGYGFGHLFLK</sequence>
<accession>A0ABN6ZAI9</accession>
<name>A0ABN6ZAI9_9FIRM</name>
<protein>
    <recommendedName>
        <fullName evidence="8">VTT domain-containing protein</fullName>
    </recommendedName>
</protein>
<dbReference type="InterPro" id="IPR051311">
    <property type="entry name" value="DedA_domain"/>
</dbReference>
<proteinExistence type="inferred from homology"/>
<feature type="transmembrane region" description="Helical" evidence="7">
    <location>
        <begin position="16"/>
        <end position="46"/>
    </location>
</feature>
<evidence type="ECO:0000313" key="10">
    <source>
        <dbReference type="Proteomes" id="UP001432099"/>
    </source>
</evidence>
<keyword evidence="3" id="KW-1003">Cell membrane</keyword>
<dbReference type="InterPro" id="IPR032816">
    <property type="entry name" value="VTT_dom"/>
</dbReference>
<evidence type="ECO:0000256" key="7">
    <source>
        <dbReference type="SAM" id="Phobius"/>
    </source>
</evidence>
<dbReference type="PANTHER" id="PTHR42709:SF6">
    <property type="entry name" value="UNDECAPRENYL PHOSPHATE TRANSPORTER A"/>
    <property type="match status" value="1"/>
</dbReference>